<dbReference type="Proteomes" id="UP000076154">
    <property type="component" value="Unassembled WGS sequence"/>
</dbReference>
<reference evidence="1" key="1">
    <citation type="submission" date="2018-04" db="EMBL/GenBank/DDBJ databases">
        <title>Whole genome sequencing of Hypsizygus marmoreus.</title>
        <authorList>
            <person name="Choi I.-G."/>
            <person name="Min B."/>
            <person name="Kim J.-G."/>
            <person name="Kim S."/>
            <person name="Oh Y.-L."/>
            <person name="Kong W.-S."/>
            <person name="Park H."/>
            <person name="Jeong J."/>
            <person name="Song E.-S."/>
        </authorList>
    </citation>
    <scope>NUCLEOTIDE SEQUENCE [LARGE SCALE GENOMIC DNA]</scope>
    <source>
        <strain evidence="1">51987-8</strain>
    </source>
</reference>
<accession>A0A369JFD3</accession>
<keyword evidence="2" id="KW-1185">Reference proteome</keyword>
<protein>
    <submittedName>
        <fullName evidence="1">Uncharacterized protein</fullName>
    </submittedName>
</protein>
<evidence type="ECO:0000313" key="1">
    <source>
        <dbReference type="EMBL" id="RDB19115.1"/>
    </source>
</evidence>
<name>A0A369JFD3_HYPMA</name>
<proteinExistence type="predicted"/>
<dbReference type="AlphaFoldDB" id="A0A369JFD3"/>
<dbReference type="EMBL" id="LUEZ02000084">
    <property type="protein sequence ID" value="RDB19115.1"/>
    <property type="molecule type" value="Genomic_DNA"/>
</dbReference>
<organism evidence="1 2">
    <name type="scientific">Hypsizygus marmoreus</name>
    <name type="common">White beech mushroom</name>
    <name type="synonym">Agaricus marmoreus</name>
    <dbReference type="NCBI Taxonomy" id="39966"/>
    <lineage>
        <taxon>Eukaryota</taxon>
        <taxon>Fungi</taxon>
        <taxon>Dikarya</taxon>
        <taxon>Basidiomycota</taxon>
        <taxon>Agaricomycotina</taxon>
        <taxon>Agaricomycetes</taxon>
        <taxon>Agaricomycetidae</taxon>
        <taxon>Agaricales</taxon>
        <taxon>Tricholomatineae</taxon>
        <taxon>Lyophyllaceae</taxon>
        <taxon>Hypsizygus</taxon>
    </lineage>
</organism>
<sequence>MLGLDMLSTLGLTLERDIADSETFSSIMIGIFYAYGGYENWFMKVILLALGHVVAPPRVVSHIALVLRSGSGTSDALILGSLWMSFGMESSLWSGAALGWWE</sequence>
<comment type="caution">
    <text evidence="1">The sequence shown here is derived from an EMBL/GenBank/DDBJ whole genome shotgun (WGS) entry which is preliminary data.</text>
</comment>
<dbReference type="InParanoid" id="A0A369JFD3"/>
<evidence type="ECO:0000313" key="2">
    <source>
        <dbReference type="Proteomes" id="UP000076154"/>
    </source>
</evidence>
<gene>
    <name evidence="1" type="ORF">Hypma_014233</name>
</gene>